<sequence length="185" mass="19450">MTVGIGKVSAQGSSEDGLSDDGLSGDGLPEESLSDEQAMALALKNAVRAAQAGDVPVGAVLLDNRGRLISQGYNQRQARADPLSHAEIEALRAAGQVKGDWNLAGCSLIVTMEPCPMCAGAAVSVHLGRIVFGTWDPKMGACGSVWDIPRDPHVGSQPEVVGGILRQDCSRLLSHFFQKTRSQNE</sequence>
<evidence type="ECO:0000256" key="7">
    <source>
        <dbReference type="SAM" id="MobiDB-lite"/>
    </source>
</evidence>
<feature type="active site" description="Proton donor" evidence="6">
    <location>
        <position position="87"/>
    </location>
</feature>
<gene>
    <name evidence="6" type="primary">tadA</name>
    <name evidence="9" type="ORF">HMPREF9020_00142</name>
</gene>
<dbReference type="PROSITE" id="PS51747">
    <property type="entry name" value="CYT_DCMP_DEAMINASES_2"/>
    <property type="match status" value="1"/>
</dbReference>
<evidence type="ECO:0000256" key="2">
    <source>
        <dbReference type="ARBA" id="ARBA00022723"/>
    </source>
</evidence>
<keyword evidence="4 6" id="KW-0862">Zinc</keyword>
<feature type="binding site" evidence="6">
    <location>
        <position position="118"/>
    </location>
    <ligand>
        <name>Zn(2+)</name>
        <dbReference type="ChEBI" id="CHEBI:29105"/>
        <note>catalytic</note>
    </ligand>
</feature>
<feature type="binding site" evidence="6">
    <location>
        <position position="85"/>
    </location>
    <ligand>
        <name>Zn(2+)</name>
        <dbReference type="ChEBI" id="CHEBI:29105"/>
        <note>catalytic</note>
    </ligand>
</feature>
<evidence type="ECO:0000313" key="9">
    <source>
        <dbReference type="EMBL" id="EFG26523.1"/>
    </source>
</evidence>
<dbReference type="GO" id="GO:0052717">
    <property type="term" value="F:tRNA-specific adenosine-34 deaminase activity"/>
    <property type="evidence" value="ECO:0007669"/>
    <property type="project" value="UniProtKB-UniRule"/>
</dbReference>
<evidence type="ECO:0000256" key="4">
    <source>
        <dbReference type="ARBA" id="ARBA00022833"/>
    </source>
</evidence>
<comment type="cofactor">
    <cofactor evidence="6">
        <name>Zn(2+)</name>
        <dbReference type="ChEBI" id="CHEBI:29105"/>
    </cofactor>
    <text evidence="6">Binds 1 zinc ion per subunit.</text>
</comment>
<proteinExistence type="inferred from homology"/>
<dbReference type="Proteomes" id="UP000005777">
    <property type="component" value="Unassembled WGS sequence"/>
</dbReference>
<feature type="binding site" evidence="6">
    <location>
        <position position="115"/>
    </location>
    <ligand>
        <name>Zn(2+)</name>
        <dbReference type="ChEBI" id="CHEBI:29105"/>
        <note>catalytic</note>
    </ligand>
</feature>
<comment type="similarity">
    <text evidence="6">Belongs to the cytidine and deoxycytidylate deaminase family.</text>
</comment>
<accession>W5II33</accession>
<dbReference type="EC" id="3.5.4.33" evidence="6"/>
<evidence type="ECO:0000256" key="1">
    <source>
        <dbReference type="ARBA" id="ARBA00022694"/>
    </source>
</evidence>
<dbReference type="eggNOG" id="COG0590">
    <property type="taxonomic scope" value="Bacteria"/>
</dbReference>
<protein>
    <recommendedName>
        <fullName evidence="6">tRNA-specific adenosine deaminase</fullName>
        <ecNumber evidence="6">3.5.4.33</ecNumber>
    </recommendedName>
</protein>
<dbReference type="InterPro" id="IPR028883">
    <property type="entry name" value="tRNA_aden_deaminase"/>
</dbReference>
<feature type="domain" description="CMP/dCMP-type deaminase" evidence="8">
    <location>
        <begin position="33"/>
        <end position="159"/>
    </location>
</feature>
<evidence type="ECO:0000256" key="3">
    <source>
        <dbReference type="ARBA" id="ARBA00022801"/>
    </source>
</evidence>
<organism evidence="9 10">
    <name type="scientific">Scardovia inopinata F0304</name>
    <dbReference type="NCBI Taxonomy" id="641146"/>
    <lineage>
        <taxon>Bacteria</taxon>
        <taxon>Bacillati</taxon>
        <taxon>Actinomycetota</taxon>
        <taxon>Actinomycetes</taxon>
        <taxon>Bifidobacteriales</taxon>
        <taxon>Bifidobacteriaceae</taxon>
        <taxon>Scardovia</taxon>
    </lineage>
</organism>
<evidence type="ECO:0000256" key="6">
    <source>
        <dbReference type="HAMAP-Rule" id="MF_00972"/>
    </source>
</evidence>
<comment type="function">
    <text evidence="6">Catalyzes the deamination of adenosine to inosine at the wobble position 34 of tRNA(Arg2).</text>
</comment>
<keyword evidence="10" id="KW-1185">Reference proteome</keyword>
<dbReference type="PANTHER" id="PTHR11079:SF202">
    <property type="entry name" value="TRNA-SPECIFIC ADENOSINE DEAMINASE"/>
    <property type="match status" value="1"/>
</dbReference>
<name>W5II33_SCAIO</name>
<dbReference type="InterPro" id="IPR002125">
    <property type="entry name" value="CMP_dCMP_dom"/>
</dbReference>
<keyword evidence="2 6" id="KW-0479">Metal-binding</keyword>
<reference evidence="9 10" key="1">
    <citation type="submission" date="2012-01" db="EMBL/GenBank/DDBJ databases">
        <title>The Genome Sequence of Scardovia inopinata F0304.</title>
        <authorList>
            <consortium name="The Broad Institute Genome Sequencing Platform"/>
            <person name="Earl A."/>
            <person name="Ward D."/>
            <person name="Feldgarden M."/>
            <person name="Gevers D."/>
            <person name="Izard J."/>
            <person name="Baranova O.V."/>
            <person name="Blanton J.M."/>
            <person name="Tanner A.C."/>
            <person name="Dewhirst F.E."/>
            <person name="Young S.K."/>
            <person name="Zeng Q."/>
            <person name="Gargeya S."/>
            <person name="Fitzgerald M."/>
            <person name="Haas B."/>
            <person name="Abouelleil A."/>
            <person name="Alvarado L."/>
            <person name="Arachchi H.M."/>
            <person name="Berlin A."/>
            <person name="Chapman S.B."/>
            <person name="Gearin G."/>
            <person name="Goldberg J."/>
            <person name="Griggs A."/>
            <person name="Gujja S."/>
            <person name="Hansen M."/>
            <person name="Heiman D."/>
            <person name="Howarth C."/>
            <person name="Larimer J."/>
            <person name="Lui A."/>
            <person name="MacDonald P.J."/>
            <person name="McCowen C."/>
            <person name="Montmayeur A."/>
            <person name="Murphy C."/>
            <person name="Neiman D."/>
            <person name="Pearson M."/>
            <person name="Priest M."/>
            <person name="Roberts A."/>
            <person name="Saif S."/>
            <person name="Shea T."/>
            <person name="Sisk P."/>
            <person name="Stolte C."/>
            <person name="Sykes S."/>
            <person name="Wortman J."/>
            <person name="Nusbaum C."/>
            <person name="Birren B."/>
        </authorList>
    </citation>
    <scope>NUCLEOTIDE SEQUENCE [LARGE SCALE GENOMIC DNA]</scope>
    <source>
        <strain evidence="9 10">F0304</strain>
    </source>
</reference>
<dbReference type="AlphaFoldDB" id="W5II33"/>
<dbReference type="HOGENOM" id="CLU_025810_3_2_11"/>
<evidence type="ECO:0000259" key="8">
    <source>
        <dbReference type="PROSITE" id="PS51747"/>
    </source>
</evidence>
<dbReference type="SUPFAM" id="SSF53927">
    <property type="entry name" value="Cytidine deaminase-like"/>
    <property type="match status" value="1"/>
</dbReference>
<comment type="catalytic activity">
    <reaction evidence="5 6">
        <text>adenosine(34) in tRNA + H2O + H(+) = inosine(34) in tRNA + NH4(+)</text>
        <dbReference type="Rhea" id="RHEA:43168"/>
        <dbReference type="Rhea" id="RHEA-COMP:10373"/>
        <dbReference type="Rhea" id="RHEA-COMP:10374"/>
        <dbReference type="ChEBI" id="CHEBI:15377"/>
        <dbReference type="ChEBI" id="CHEBI:15378"/>
        <dbReference type="ChEBI" id="CHEBI:28938"/>
        <dbReference type="ChEBI" id="CHEBI:74411"/>
        <dbReference type="ChEBI" id="CHEBI:82852"/>
        <dbReference type="EC" id="3.5.4.33"/>
    </reaction>
</comment>
<evidence type="ECO:0000256" key="5">
    <source>
        <dbReference type="ARBA" id="ARBA00048045"/>
    </source>
</evidence>
<comment type="caution">
    <text evidence="9">The sequence shown here is derived from an EMBL/GenBank/DDBJ whole genome shotgun (WGS) entry which is preliminary data.</text>
</comment>
<feature type="region of interest" description="Disordered" evidence="7">
    <location>
        <begin position="1"/>
        <end position="31"/>
    </location>
</feature>
<dbReference type="InterPro" id="IPR016193">
    <property type="entry name" value="Cytidine_deaminase-like"/>
</dbReference>
<dbReference type="GO" id="GO:0008270">
    <property type="term" value="F:zinc ion binding"/>
    <property type="evidence" value="ECO:0007669"/>
    <property type="project" value="UniProtKB-UniRule"/>
</dbReference>
<dbReference type="EMBL" id="ADCX01000002">
    <property type="protein sequence ID" value="EFG26523.1"/>
    <property type="molecule type" value="Genomic_DNA"/>
</dbReference>
<evidence type="ECO:0000313" key="10">
    <source>
        <dbReference type="Proteomes" id="UP000005777"/>
    </source>
</evidence>
<keyword evidence="1 6" id="KW-0819">tRNA processing</keyword>
<dbReference type="Pfam" id="PF00383">
    <property type="entry name" value="dCMP_cyt_deam_1"/>
    <property type="match status" value="1"/>
</dbReference>
<feature type="compositionally biased region" description="Low complexity" evidence="7">
    <location>
        <begin position="12"/>
        <end position="22"/>
    </location>
</feature>
<comment type="subunit">
    <text evidence="6">Homodimer.</text>
</comment>
<dbReference type="GO" id="GO:0002100">
    <property type="term" value="P:tRNA wobble adenosine to inosine editing"/>
    <property type="evidence" value="ECO:0007669"/>
    <property type="project" value="UniProtKB-UniRule"/>
</dbReference>
<dbReference type="Gene3D" id="3.40.140.10">
    <property type="entry name" value="Cytidine Deaminase, domain 2"/>
    <property type="match status" value="1"/>
</dbReference>
<dbReference type="HAMAP" id="MF_00972">
    <property type="entry name" value="tRNA_aden_deaminase"/>
    <property type="match status" value="1"/>
</dbReference>
<keyword evidence="3 6" id="KW-0378">Hydrolase</keyword>
<dbReference type="CDD" id="cd01285">
    <property type="entry name" value="nucleoside_deaminase"/>
    <property type="match status" value="1"/>
</dbReference>
<dbReference type="PANTHER" id="PTHR11079">
    <property type="entry name" value="CYTOSINE DEAMINASE FAMILY MEMBER"/>
    <property type="match status" value="1"/>
</dbReference>